<dbReference type="OMA" id="NHKEYAL"/>
<evidence type="ECO:0000313" key="5">
    <source>
        <dbReference type="EMBL" id="ACO63274.1"/>
    </source>
</evidence>
<dbReference type="KEGG" id="mis:MICPUN_58354"/>
<name>C1E5L1_MICCC</name>
<dbReference type="Pfam" id="PF02493">
    <property type="entry name" value="MORN"/>
    <property type="match status" value="3"/>
</dbReference>
<dbReference type="EMBL" id="CP001326">
    <property type="protein sequence ID" value="ACO63274.1"/>
    <property type="molecule type" value="Genomic_DNA"/>
</dbReference>
<feature type="compositionally biased region" description="Basic and acidic residues" evidence="4">
    <location>
        <begin position="553"/>
        <end position="562"/>
    </location>
</feature>
<evidence type="ECO:0000256" key="1">
    <source>
        <dbReference type="ARBA" id="ARBA00022737"/>
    </source>
</evidence>
<feature type="compositionally biased region" description="Basic and acidic residues" evidence="4">
    <location>
        <begin position="796"/>
        <end position="810"/>
    </location>
</feature>
<dbReference type="GO" id="GO:0005525">
    <property type="term" value="F:GTP binding"/>
    <property type="evidence" value="ECO:0007669"/>
    <property type="project" value="UniProtKB-KW"/>
</dbReference>
<keyword evidence="3" id="KW-0342">GTP-binding</keyword>
<feature type="region of interest" description="Disordered" evidence="4">
    <location>
        <begin position="22"/>
        <end position="63"/>
    </location>
</feature>
<dbReference type="GO" id="GO:0003924">
    <property type="term" value="F:GTPase activity"/>
    <property type="evidence" value="ECO:0007669"/>
    <property type="project" value="InterPro"/>
</dbReference>
<evidence type="ECO:0000256" key="2">
    <source>
        <dbReference type="ARBA" id="ARBA00022741"/>
    </source>
</evidence>
<feature type="region of interest" description="Disordered" evidence="4">
    <location>
        <begin position="662"/>
        <end position="721"/>
    </location>
</feature>
<dbReference type="SMART" id="SM00698">
    <property type="entry name" value="MORN"/>
    <property type="match status" value="2"/>
</dbReference>
<feature type="region of interest" description="Disordered" evidence="4">
    <location>
        <begin position="553"/>
        <end position="588"/>
    </location>
</feature>
<dbReference type="InterPro" id="IPR036525">
    <property type="entry name" value="Tubulin/FtsZ_GTPase_sf"/>
</dbReference>
<keyword evidence="2" id="KW-0547">Nucleotide-binding</keyword>
<dbReference type="InterPro" id="IPR003409">
    <property type="entry name" value="MORN"/>
</dbReference>
<keyword evidence="6" id="KW-1185">Reference proteome</keyword>
<dbReference type="InParanoid" id="C1E5L1"/>
<dbReference type="PANTHER" id="PTHR30314:SF31">
    <property type="entry name" value="TUBULIN_FTSZ DOMAIN CONTAINING PROTEIN"/>
    <property type="match status" value="1"/>
</dbReference>
<sequence length="924" mass="96337">MLPAASPAAIASLPATFAPPKALRARRRRGRRSKTPAFAPVSVASSSNPQTLPRGGKSARGEGAGVTVVGIGTRGTVVVDRLVKQKVLPLAEYWVLNSDTNSLQNSAAPNRWRLPPGNVPATDSAVLDNAASAANAILSGGVSRRPPGTILVLASAAEAAGAGLETVKAIARLKDGEAPQRKWSLSGFVGRSRANAIAHRGPLLISAVVCPFDFEGPRKSALAAEFLDAAQMASDVVCAVPQASLTESSEGTALTVAEATEYADTTLQWSAWTVLEMLRSPAWVGTNAAGGAGKVLGWDQELTAGLLRSAVTGRDQVGAGIDGCGVASVGHGAANVQIAGFPLGQAQAAAVRQAVIAAARDSPFLRGSLFRAAELVACSITVGGELTAGARAAASDALAQLTNGECVQVITAPPADVRAAGDVVEVTLMVVTEPSVAYAPRKLGEKRRETTSGAHVGRGSKDSYDTSVSFPEIPGISNVKPGRLASAFNEAKRAQQALGIGYDATGPRTATASGMSPPGDETAADDDEGKAKKAQKLTGEMMRKLGLNDPKRMVDEHEEGQKRAANGRVNGDPSPAPAVSFRGEEEEEKVSKAQILDAAARGEAPPPLPVPKKRETVRVKVESALPMPDPEEVAARVEAPEEVAKPAVEPLARNGAKVFADVHLEDEAEEPEQPEPPEPAPEPVADVAAAAMNRPKPPKTVEPSVDDDASAVAADAAEKAGSVPDVVVALPREMGKVQVAIRILEMEEDGSGNVIGYKDLSGAPANASDGGADSDSDEEYRSDEPAPKRGIFGWTGREKQEAPRGSKDAVKNRLASVLDKDRSGWSRDVVRMEFAGSSVYEGEWAAGKQEGEGKQVYSSGDWYEGRWREGLPDGRGKLWYMAGGHFEGMWMGGAPNGPGVLDLEEVGGPRVDGRWVDGKLTEQW</sequence>
<accession>C1E5L1</accession>
<organism evidence="5 6">
    <name type="scientific">Micromonas commoda (strain RCC299 / NOUM17 / CCMP2709)</name>
    <name type="common">Picoplanktonic green alga</name>
    <dbReference type="NCBI Taxonomy" id="296587"/>
    <lineage>
        <taxon>Eukaryota</taxon>
        <taxon>Viridiplantae</taxon>
        <taxon>Chlorophyta</taxon>
        <taxon>Mamiellophyceae</taxon>
        <taxon>Mamiellales</taxon>
        <taxon>Mamiellaceae</taxon>
        <taxon>Micromonas</taxon>
    </lineage>
</organism>
<dbReference type="RefSeq" id="XP_002502016.1">
    <property type="nucleotide sequence ID" value="XM_002501970.1"/>
</dbReference>
<evidence type="ECO:0000313" key="6">
    <source>
        <dbReference type="Proteomes" id="UP000002009"/>
    </source>
</evidence>
<dbReference type="eggNOG" id="KOG0229">
    <property type="taxonomic scope" value="Eukaryota"/>
</dbReference>
<feature type="region of interest" description="Disordered" evidence="4">
    <location>
        <begin position="755"/>
        <end position="810"/>
    </location>
</feature>
<feature type="region of interest" description="Disordered" evidence="4">
    <location>
        <begin position="444"/>
        <end position="467"/>
    </location>
</feature>
<dbReference type="InterPro" id="IPR045061">
    <property type="entry name" value="FtsZ/CetZ"/>
</dbReference>
<dbReference type="Gene3D" id="2.20.110.10">
    <property type="entry name" value="Histone H3 K4-specific methyltransferase SET7/9 N-terminal domain"/>
    <property type="match status" value="1"/>
</dbReference>
<feature type="compositionally biased region" description="Acidic residues" evidence="4">
    <location>
        <begin position="666"/>
        <end position="675"/>
    </location>
</feature>
<protein>
    <submittedName>
        <fullName evidence="5">Prokaryotic-like GTPase</fullName>
    </submittedName>
</protein>
<evidence type="ECO:0000256" key="4">
    <source>
        <dbReference type="SAM" id="MobiDB-lite"/>
    </source>
</evidence>
<dbReference type="AlphaFoldDB" id="C1E5L1"/>
<proteinExistence type="predicted"/>
<dbReference type="SUPFAM" id="SSF52490">
    <property type="entry name" value="Tubulin nucleotide-binding domain-like"/>
    <property type="match status" value="1"/>
</dbReference>
<dbReference type="GO" id="GO:0032153">
    <property type="term" value="C:cell division site"/>
    <property type="evidence" value="ECO:0007669"/>
    <property type="project" value="TreeGrafter"/>
</dbReference>
<keyword evidence="1" id="KW-0677">Repeat</keyword>
<feature type="compositionally biased region" description="Low complexity" evidence="4">
    <location>
        <begin position="761"/>
        <end position="771"/>
    </location>
</feature>
<feature type="compositionally biased region" description="Low complexity" evidence="4">
    <location>
        <begin position="36"/>
        <end position="47"/>
    </location>
</feature>
<feature type="region of interest" description="Disordered" evidence="4">
    <location>
        <begin position="503"/>
        <end position="534"/>
    </location>
</feature>
<dbReference type="GeneID" id="8243680"/>
<dbReference type="STRING" id="296587.C1E5L1"/>
<dbReference type="GO" id="GO:0016020">
    <property type="term" value="C:membrane"/>
    <property type="evidence" value="ECO:0007669"/>
    <property type="project" value="UniProtKB-ARBA"/>
</dbReference>
<dbReference type="GO" id="GO:0005737">
    <property type="term" value="C:cytoplasm"/>
    <property type="evidence" value="ECO:0007669"/>
    <property type="project" value="TreeGrafter"/>
</dbReference>
<evidence type="ECO:0000256" key="3">
    <source>
        <dbReference type="ARBA" id="ARBA00023134"/>
    </source>
</evidence>
<dbReference type="PANTHER" id="PTHR30314">
    <property type="entry name" value="CELL DIVISION PROTEIN FTSZ-RELATED"/>
    <property type="match status" value="1"/>
</dbReference>
<gene>
    <name evidence="5" type="primary">FTSZ</name>
    <name evidence="5" type="ORF">MICPUN_58354</name>
</gene>
<feature type="compositionally biased region" description="Acidic residues" evidence="4">
    <location>
        <begin position="772"/>
        <end position="781"/>
    </location>
</feature>
<dbReference type="SUPFAM" id="SSF82185">
    <property type="entry name" value="Histone H3 K4-specific methyltransferase SET7/9 N-terminal domain"/>
    <property type="match status" value="1"/>
</dbReference>
<reference evidence="5 6" key="1">
    <citation type="journal article" date="2009" name="Science">
        <title>Green evolution and dynamic adaptations revealed by genomes of the marine picoeukaryotes Micromonas.</title>
        <authorList>
            <person name="Worden A.Z."/>
            <person name="Lee J.H."/>
            <person name="Mock T."/>
            <person name="Rouze P."/>
            <person name="Simmons M.P."/>
            <person name="Aerts A.L."/>
            <person name="Allen A.E."/>
            <person name="Cuvelier M.L."/>
            <person name="Derelle E."/>
            <person name="Everett M.V."/>
            <person name="Foulon E."/>
            <person name="Grimwood J."/>
            <person name="Gundlach H."/>
            <person name="Henrissat B."/>
            <person name="Napoli C."/>
            <person name="McDonald S.M."/>
            <person name="Parker M.S."/>
            <person name="Rombauts S."/>
            <person name="Salamov A."/>
            <person name="Von Dassow P."/>
            <person name="Badger J.H."/>
            <person name="Coutinho P.M."/>
            <person name="Demir E."/>
            <person name="Dubchak I."/>
            <person name="Gentemann C."/>
            <person name="Eikrem W."/>
            <person name="Gready J.E."/>
            <person name="John U."/>
            <person name="Lanier W."/>
            <person name="Lindquist E.A."/>
            <person name="Lucas S."/>
            <person name="Mayer K.F."/>
            <person name="Moreau H."/>
            <person name="Not F."/>
            <person name="Otillar R."/>
            <person name="Panaud O."/>
            <person name="Pangilinan J."/>
            <person name="Paulsen I."/>
            <person name="Piegu B."/>
            <person name="Poliakov A."/>
            <person name="Robbens S."/>
            <person name="Schmutz J."/>
            <person name="Toulza E."/>
            <person name="Wyss T."/>
            <person name="Zelensky A."/>
            <person name="Zhou K."/>
            <person name="Armbrust E.V."/>
            <person name="Bhattacharya D."/>
            <person name="Goodenough U.W."/>
            <person name="Van de Peer Y."/>
            <person name="Grigoriev I.V."/>
        </authorList>
    </citation>
    <scope>NUCLEOTIDE SEQUENCE [LARGE SCALE GENOMIC DNA]</scope>
    <source>
        <strain evidence="6">RCC299 / NOUM17</strain>
    </source>
</reference>
<feature type="compositionally biased region" description="Basic residues" evidence="4">
    <location>
        <begin position="23"/>
        <end position="34"/>
    </location>
</feature>
<dbReference type="GO" id="GO:0048285">
    <property type="term" value="P:organelle fission"/>
    <property type="evidence" value="ECO:0007669"/>
    <property type="project" value="TreeGrafter"/>
</dbReference>
<dbReference type="Proteomes" id="UP000002009">
    <property type="component" value="Chromosome 5"/>
</dbReference>
<dbReference type="GO" id="GO:0051301">
    <property type="term" value="P:cell division"/>
    <property type="evidence" value="ECO:0007669"/>
    <property type="project" value="TreeGrafter"/>
</dbReference>
<dbReference type="Gene3D" id="3.40.50.1440">
    <property type="entry name" value="Tubulin/FtsZ, GTPase domain"/>
    <property type="match status" value="1"/>
</dbReference>
<dbReference type="OrthoDB" id="270720at2759"/>